<feature type="transmembrane region" description="Helical" evidence="1">
    <location>
        <begin position="293"/>
        <end position="313"/>
    </location>
</feature>
<dbReference type="EMBL" id="BAAAZH010000010">
    <property type="protein sequence ID" value="GAA4114746.1"/>
    <property type="molecule type" value="Genomic_DNA"/>
</dbReference>
<feature type="transmembrane region" description="Helical" evidence="1">
    <location>
        <begin position="172"/>
        <end position="201"/>
    </location>
</feature>
<keyword evidence="1" id="KW-1133">Transmembrane helix</keyword>
<organism evidence="2 3">
    <name type="scientific">Nocardioides fonticola</name>
    <dbReference type="NCBI Taxonomy" id="450363"/>
    <lineage>
        <taxon>Bacteria</taxon>
        <taxon>Bacillati</taxon>
        <taxon>Actinomycetota</taxon>
        <taxon>Actinomycetes</taxon>
        <taxon>Propionibacteriales</taxon>
        <taxon>Nocardioidaceae</taxon>
        <taxon>Nocardioides</taxon>
    </lineage>
</organism>
<reference evidence="3" key="1">
    <citation type="journal article" date="2019" name="Int. J. Syst. Evol. Microbiol.">
        <title>The Global Catalogue of Microorganisms (GCM) 10K type strain sequencing project: providing services to taxonomists for standard genome sequencing and annotation.</title>
        <authorList>
            <consortium name="The Broad Institute Genomics Platform"/>
            <consortium name="The Broad Institute Genome Sequencing Center for Infectious Disease"/>
            <person name="Wu L."/>
            <person name="Ma J."/>
        </authorList>
    </citation>
    <scope>NUCLEOTIDE SEQUENCE [LARGE SCALE GENOMIC DNA]</scope>
    <source>
        <strain evidence="3">JCM 16703</strain>
    </source>
</reference>
<keyword evidence="3" id="KW-1185">Reference proteome</keyword>
<evidence type="ECO:0000313" key="2">
    <source>
        <dbReference type="EMBL" id="GAA4114746.1"/>
    </source>
</evidence>
<feature type="transmembrane region" description="Helical" evidence="1">
    <location>
        <begin position="75"/>
        <end position="102"/>
    </location>
</feature>
<feature type="transmembrane region" description="Helical" evidence="1">
    <location>
        <begin position="123"/>
        <end position="152"/>
    </location>
</feature>
<dbReference type="Pfam" id="PF12730">
    <property type="entry name" value="ABC2_membrane_4"/>
    <property type="match status" value="1"/>
</dbReference>
<keyword evidence="1" id="KW-0812">Transmembrane</keyword>
<accession>A0ABP7XGM9</accession>
<feature type="transmembrane region" description="Helical" evidence="1">
    <location>
        <begin position="37"/>
        <end position="55"/>
    </location>
</feature>
<evidence type="ECO:0000313" key="3">
    <source>
        <dbReference type="Proteomes" id="UP001501495"/>
    </source>
</evidence>
<dbReference type="Proteomes" id="UP001501495">
    <property type="component" value="Unassembled WGS sequence"/>
</dbReference>
<proteinExistence type="predicted"/>
<gene>
    <name evidence="2" type="ORF">GCM10022215_13060</name>
</gene>
<keyword evidence="1" id="KW-0472">Membrane</keyword>
<sequence length="450" mass="45990">MSAVLDRRVEAAAGPASWRAVLGLEIAKTAAQGRIQALVALCAVVPGVVVVGLSLQSTLPTDTVFGRWIPASGWAGALVVLAFCGTWMLPLLTAVVAGDAFAQEDRLGTWRHLLLAVRSRRRIFGAKVAIAAATLLMLVVLIAVSSVVGGLLSVGPHPLVGLDGTVLTSHAVAVRVLAAWVSVLPATAAFAAIGVLGAVLAGRSPLGLLAPVVVGLGLQLLQLAPLPAVVRLALPSAGFLAWRGLFTAPAQTAVPIAGALVATIWTVVLLAIARHCFVRTETVLGEPVGAARAGLVAAAVAALVGGGAGVLAATTPAAGSGIHRAPLEASLAESFAHLYRRQSAELGRPDVAEADLRARASCDRGGPRGVDDGPGHDWRCVVRWRLPGVATIGRAIYQLDVAPDGRYVADGDGPTDVNGYFLVRTDLGDAPNPLWQVDGLVDLLAAPTKG</sequence>
<name>A0ABP7XGM9_9ACTN</name>
<dbReference type="RefSeq" id="WP_344732471.1">
    <property type="nucleotide sequence ID" value="NZ_BAAAZH010000010.1"/>
</dbReference>
<protein>
    <submittedName>
        <fullName evidence="2">ABC transporter permease</fullName>
    </submittedName>
</protein>
<comment type="caution">
    <text evidence="2">The sequence shown here is derived from an EMBL/GenBank/DDBJ whole genome shotgun (WGS) entry which is preliminary data.</text>
</comment>
<feature type="transmembrane region" description="Helical" evidence="1">
    <location>
        <begin position="208"/>
        <end position="230"/>
    </location>
</feature>
<evidence type="ECO:0000256" key="1">
    <source>
        <dbReference type="SAM" id="Phobius"/>
    </source>
</evidence>
<feature type="transmembrane region" description="Helical" evidence="1">
    <location>
        <begin position="250"/>
        <end position="272"/>
    </location>
</feature>